<keyword evidence="2 10" id="KW-0813">Transport</keyword>
<dbReference type="STRING" id="1122133.SAMN02745157_3495"/>
<dbReference type="SUPFAM" id="SSF56935">
    <property type="entry name" value="Porins"/>
    <property type="match status" value="1"/>
</dbReference>
<evidence type="ECO:0000256" key="9">
    <source>
        <dbReference type="ARBA" id="ARBA00023237"/>
    </source>
</evidence>
<evidence type="ECO:0000256" key="3">
    <source>
        <dbReference type="ARBA" id="ARBA00022452"/>
    </source>
</evidence>
<keyword evidence="12" id="KW-1185">Reference proteome</keyword>
<evidence type="ECO:0000256" key="1">
    <source>
        <dbReference type="ARBA" id="ARBA00009521"/>
    </source>
</evidence>
<dbReference type="GO" id="GO:0015288">
    <property type="term" value="F:porin activity"/>
    <property type="evidence" value="ECO:0007669"/>
    <property type="project" value="UniProtKB-KW"/>
</dbReference>
<feature type="chain" id="PRO_5011817430" description="Porin" evidence="10">
    <location>
        <begin position="23"/>
        <end position="417"/>
    </location>
</feature>
<protein>
    <recommendedName>
        <fullName evidence="10">Porin</fullName>
    </recommendedName>
</protein>
<keyword evidence="4 10" id="KW-0812">Transmembrane</keyword>
<dbReference type="RefSeq" id="WP_073055165.1">
    <property type="nucleotide sequence ID" value="NZ_FQUP01000003.1"/>
</dbReference>
<evidence type="ECO:0000313" key="12">
    <source>
        <dbReference type="Proteomes" id="UP000184485"/>
    </source>
</evidence>
<dbReference type="GO" id="GO:0046930">
    <property type="term" value="C:pore complex"/>
    <property type="evidence" value="ECO:0007669"/>
    <property type="project" value="UniProtKB-KW"/>
</dbReference>
<dbReference type="OrthoDB" id="7801681at2"/>
<gene>
    <name evidence="11" type="ORF">SAMN02745157_3495</name>
</gene>
<comment type="domain">
    <text evidence="10">Consists of 16-stranded beta-barrel sheets, with large surface-exposed loops, that form a transmembrane pore at the center of each barrel. The pore is partially ocluded by a peptide loop that folds into the pore lumen.</text>
</comment>
<comment type="function">
    <text evidence="10">Forms passive diffusion pores that allow small molecular weight hydrophilic materials across the outer membrane.</text>
</comment>
<keyword evidence="5 10" id="KW-0732">Signal</keyword>
<keyword evidence="3 10" id="KW-1134">Transmembrane beta strand</keyword>
<keyword evidence="8 10" id="KW-0472">Membrane</keyword>
<evidence type="ECO:0000256" key="10">
    <source>
        <dbReference type="RuleBase" id="RU364005"/>
    </source>
</evidence>
<organism evidence="11 12">
    <name type="scientific">Kaistia soli DSM 19436</name>
    <dbReference type="NCBI Taxonomy" id="1122133"/>
    <lineage>
        <taxon>Bacteria</taxon>
        <taxon>Pseudomonadati</taxon>
        <taxon>Pseudomonadota</taxon>
        <taxon>Alphaproteobacteria</taxon>
        <taxon>Hyphomicrobiales</taxon>
        <taxon>Kaistiaceae</taxon>
        <taxon>Kaistia</taxon>
    </lineage>
</organism>
<dbReference type="Pfam" id="PF02530">
    <property type="entry name" value="Porin_2"/>
    <property type="match status" value="1"/>
</dbReference>
<evidence type="ECO:0000256" key="7">
    <source>
        <dbReference type="ARBA" id="ARBA00023114"/>
    </source>
</evidence>
<evidence type="ECO:0000256" key="2">
    <source>
        <dbReference type="ARBA" id="ARBA00022448"/>
    </source>
</evidence>
<reference evidence="11 12" key="1">
    <citation type="submission" date="2016-11" db="EMBL/GenBank/DDBJ databases">
        <authorList>
            <person name="Jaros S."/>
            <person name="Januszkiewicz K."/>
            <person name="Wedrychowicz H."/>
        </authorList>
    </citation>
    <scope>NUCLEOTIDE SEQUENCE [LARGE SCALE GENOMIC DNA]</scope>
    <source>
        <strain evidence="11 12">DSM 19436</strain>
    </source>
</reference>
<evidence type="ECO:0000256" key="4">
    <source>
        <dbReference type="ARBA" id="ARBA00022692"/>
    </source>
</evidence>
<evidence type="ECO:0000313" key="11">
    <source>
        <dbReference type="EMBL" id="SHG06196.1"/>
    </source>
</evidence>
<dbReference type="AlphaFoldDB" id="A0A1M5GR38"/>
<accession>A0A1M5GR38</accession>
<evidence type="ECO:0000256" key="6">
    <source>
        <dbReference type="ARBA" id="ARBA00023065"/>
    </source>
</evidence>
<dbReference type="GO" id="GO:0009279">
    <property type="term" value="C:cell outer membrane"/>
    <property type="evidence" value="ECO:0007669"/>
    <property type="project" value="UniProtKB-SubCell"/>
</dbReference>
<feature type="signal peptide" evidence="10">
    <location>
        <begin position="1"/>
        <end position="22"/>
    </location>
</feature>
<dbReference type="EMBL" id="FQUP01000003">
    <property type="protein sequence ID" value="SHG06196.1"/>
    <property type="molecule type" value="Genomic_DNA"/>
</dbReference>
<dbReference type="Proteomes" id="UP000184485">
    <property type="component" value="Unassembled WGS sequence"/>
</dbReference>
<evidence type="ECO:0000256" key="8">
    <source>
        <dbReference type="ARBA" id="ARBA00023136"/>
    </source>
</evidence>
<evidence type="ECO:0000256" key="5">
    <source>
        <dbReference type="ARBA" id="ARBA00022729"/>
    </source>
</evidence>
<keyword evidence="7 10" id="KW-0626">Porin</keyword>
<dbReference type="GO" id="GO:0006811">
    <property type="term" value="P:monoatomic ion transport"/>
    <property type="evidence" value="ECO:0007669"/>
    <property type="project" value="UniProtKB-KW"/>
</dbReference>
<comment type="similarity">
    <text evidence="1 10">Belongs to the alphaproteobacteria porin family.</text>
</comment>
<dbReference type="InterPro" id="IPR003684">
    <property type="entry name" value="Porin_alphabac"/>
</dbReference>
<proteinExistence type="inferred from homology"/>
<name>A0A1M5GR38_9HYPH</name>
<keyword evidence="6 10" id="KW-0406">Ion transport</keyword>
<keyword evidence="9 10" id="KW-0998">Cell outer membrane</keyword>
<sequence length="417" mass="44106">MRLKTFILCSAASLATIGGAQAADLTVAEPVDYVKVCDAFGEGFFYSPGTDTCIKVGGYVKFGTAFGDTDFGYYNESYPTSRWSNFYTEASIQLTASSVTEFGNLTGFIDMRAQSGNEGNFSESLTQAVNSATNSAYIDSAYLQLGPVQAGYFTSLFDFGRGYTDTEGFGSDETTDHIQFTYASNGFAFAASIEDQRDRGAAGSTDGLTDVDGVYTIGGQDNIPDLIAAISYSSGIVSGKLAAAYVNQAVDVTGSGTASDPYVGTGKDGWAVGGGLEFSLDSFSKGDGFFMSAAYGKNANSFTGIAGGTSVADLGGFEDDELATIATGTSWSALASYKHQWNEAVYSAVTGGYAQFDGDGALFTDYSLKAWRGVFSTSWTPVTNLELMLDGSYSRVEQTDDTTGDAWAVNLWMQRSW</sequence>
<comment type="subcellular location">
    <subcellularLocation>
        <location evidence="10">Cell outer membrane</location>
        <topology evidence="10">Multi-pass membrane protein</topology>
    </subcellularLocation>
</comment>